<evidence type="ECO:0000256" key="2">
    <source>
        <dbReference type="ARBA" id="ARBA00006247"/>
    </source>
</evidence>
<evidence type="ECO:0000256" key="9">
    <source>
        <dbReference type="PIRSR" id="PIRSR036696-1"/>
    </source>
</evidence>
<dbReference type="GO" id="GO:0004046">
    <property type="term" value="F:aminoacylase activity"/>
    <property type="evidence" value="ECO:0007669"/>
    <property type="project" value="UniProtKB-EC"/>
</dbReference>
<dbReference type="Pfam" id="PF01546">
    <property type="entry name" value="Peptidase_M20"/>
    <property type="match status" value="1"/>
</dbReference>
<keyword evidence="6 12" id="KW-0378">Hydrolase</keyword>
<dbReference type="SUPFAM" id="SSF55031">
    <property type="entry name" value="Bacterial exopeptidase dimerisation domain"/>
    <property type="match status" value="1"/>
</dbReference>
<dbReference type="Gene3D" id="1.10.150.900">
    <property type="match status" value="1"/>
</dbReference>
<feature type="active site" description="Proton acceptor" evidence="9">
    <location>
        <position position="147"/>
    </location>
</feature>
<dbReference type="PROSITE" id="PS00758">
    <property type="entry name" value="ARGE_DAPE_CPG2_1"/>
    <property type="match status" value="1"/>
</dbReference>
<dbReference type="NCBIfam" id="TIGR01880">
    <property type="entry name" value="Ac-peptdase-euk"/>
    <property type="match status" value="1"/>
</dbReference>
<dbReference type="SUPFAM" id="SSF53187">
    <property type="entry name" value="Zn-dependent exopeptidases"/>
    <property type="match status" value="1"/>
</dbReference>
<dbReference type="InterPro" id="IPR002933">
    <property type="entry name" value="Peptidase_M20"/>
</dbReference>
<feature type="binding site" evidence="10">
    <location>
        <position position="372"/>
    </location>
    <ligand>
        <name>Zn(2+)</name>
        <dbReference type="ChEBI" id="CHEBI:29105"/>
        <label>2</label>
    </ligand>
</feature>
<dbReference type="EC" id="3.5.1.14" evidence="3"/>
<feature type="binding site" evidence="10">
    <location>
        <position position="113"/>
    </location>
    <ligand>
        <name>Zn(2+)</name>
        <dbReference type="ChEBI" id="CHEBI:29105"/>
        <label>2</label>
    </ligand>
</feature>
<organism evidence="12 13">
    <name type="scientific">Drosophila willistoni</name>
    <name type="common">Fruit fly</name>
    <dbReference type="NCBI Taxonomy" id="7260"/>
    <lineage>
        <taxon>Eukaryota</taxon>
        <taxon>Metazoa</taxon>
        <taxon>Ecdysozoa</taxon>
        <taxon>Arthropoda</taxon>
        <taxon>Hexapoda</taxon>
        <taxon>Insecta</taxon>
        <taxon>Pterygota</taxon>
        <taxon>Neoptera</taxon>
        <taxon>Endopterygota</taxon>
        <taxon>Diptera</taxon>
        <taxon>Brachycera</taxon>
        <taxon>Muscomorpha</taxon>
        <taxon>Ephydroidea</taxon>
        <taxon>Drosophilidae</taxon>
        <taxon>Drosophila</taxon>
        <taxon>Sophophora</taxon>
    </lineage>
</organism>
<dbReference type="Gene3D" id="3.30.70.360">
    <property type="match status" value="1"/>
</dbReference>
<dbReference type="SMR" id="B4NJN6"/>
<comment type="similarity">
    <text evidence="2">Belongs to the peptidase M20A family.</text>
</comment>
<dbReference type="OMA" id="CTCPEQW"/>
<feature type="binding site" evidence="10">
    <location>
        <position position="174"/>
    </location>
    <ligand>
        <name>Zn(2+)</name>
        <dbReference type="ChEBI" id="CHEBI:29105"/>
        <label>1</label>
    </ligand>
</feature>
<dbReference type="eggNOG" id="KOG2275">
    <property type="taxonomic scope" value="Eukaryota"/>
</dbReference>
<dbReference type="InterPro" id="IPR011650">
    <property type="entry name" value="Peptidase_M20_dimer"/>
</dbReference>
<keyword evidence="5 10" id="KW-0479">Metal-binding</keyword>
<dbReference type="Proteomes" id="UP000007798">
    <property type="component" value="Unassembled WGS sequence"/>
</dbReference>
<dbReference type="GO" id="GO:0006520">
    <property type="term" value="P:amino acid metabolic process"/>
    <property type="evidence" value="ECO:0007669"/>
    <property type="project" value="InterPro"/>
</dbReference>
<evidence type="ECO:0000313" key="12">
    <source>
        <dbReference type="EMBL" id="EDW84998.1"/>
    </source>
</evidence>
<evidence type="ECO:0000256" key="10">
    <source>
        <dbReference type="PIRSR" id="PIRSR036696-2"/>
    </source>
</evidence>
<proteinExistence type="inferred from homology"/>
<feature type="active site" evidence="9">
    <location>
        <position position="82"/>
    </location>
</feature>
<evidence type="ECO:0000256" key="7">
    <source>
        <dbReference type="ARBA" id="ARBA00022833"/>
    </source>
</evidence>
<reference evidence="12 13" key="1">
    <citation type="journal article" date="2007" name="Nature">
        <title>Evolution of genes and genomes on the Drosophila phylogeny.</title>
        <authorList>
            <consortium name="Drosophila 12 Genomes Consortium"/>
            <person name="Clark A.G."/>
            <person name="Eisen M.B."/>
            <person name="Smith D.R."/>
            <person name="Bergman C.M."/>
            <person name="Oliver B."/>
            <person name="Markow T.A."/>
            <person name="Kaufman T.C."/>
            <person name="Kellis M."/>
            <person name="Gelbart W."/>
            <person name="Iyer V.N."/>
            <person name="Pollard D.A."/>
            <person name="Sackton T.B."/>
            <person name="Larracuente A.M."/>
            <person name="Singh N.D."/>
            <person name="Abad J.P."/>
            <person name="Abt D.N."/>
            <person name="Adryan B."/>
            <person name="Aguade M."/>
            <person name="Akashi H."/>
            <person name="Anderson W.W."/>
            <person name="Aquadro C.F."/>
            <person name="Ardell D.H."/>
            <person name="Arguello R."/>
            <person name="Artieri C.G."/>
            <person name="Barbash D.A."/>
            <person name="Barker D."/>
            <person name="Barsanti P."/>
            <person name="Batterham P."/>
            <person name="Batzoglou S."/>
            <person name="Begun D."/>
            <person name="Bhutkar A."/>
            <person name="Blanco E."/>
            <person name="Bosak S.A."/>
            <person name="Bradley R.K."/>
            <person name="Brand A.D."/>
            <person name="Brent M.R."/>
            <person name="Brooks A.N."/>
            <person name="Brown R.H."/>
            <person name="Butlin R.K."/>
            <person name="Caggese C."/>
            <person name="Calvi B.R."/>
            <person name="Bernardo de Carvalho A."/>
            <person name="Caspi A."/>
            <person name="Castrezana S."/>
            <person name="Celniker S.E."/>
            <person name="Chang J.L."/>
            <person name="Chapple C."/>
            <person name="Chatterji S."/>
            <person name="Chinwalla A."/>
            <person name="Civetta A."/>
            <person name="Clifton S.W."/>
            <person name="Comeron J.M."/>
            <person name="Costello J.C."/>
            <person name="Coyne J.A."/>
            <person name="Daub J."/>
            <person name="David R.G."/>
            <person name="Delcher A.L."/>
            <person name="Delehaunty K."/>
            <person name="Do C.B."/>
            <person name="Ebling H."/>
            <person name="Edwards K."/>
            <person name="Eickbush T."/>
            <person name="Evans J.D."/>
            <person name="Filipski A."/>
            <person name="Findeiss S."/>
            <person name="Freyhult E."/>
            <person name="Fulton L."/>
            <person name="Fulton R."/>
            <person name="Garcia A.C."/>
            <person name="Gardiner A."/>
            <person name="Garfield D.A."/>
            <person name="Garvin B.E."/>
            <person name="Gibson G."/>
            <person name="Gilbert D."/>
            <person name="Gnerre S."/>
            <person name="Godfrey J."/>
            <person name="Good R."/>
            <person name="Gotea V."/>
            <person name="Gravely B."/>
            <person name="Greenberg A.J."/>
            <person name="Griffiths-Jones S."/>
            <person name="Gross S."/>
            <person name="Guigo R."/>
            <person name="Gustafson E.A."/>
            <person name="Haerty W."/>
            <person name="Hahn M.W."/>
            <person name="Halligan D.L."/>
            <person name="Halpern A.L."/>
            <person name="Halter G.M."/>
            <person name="Han M.V."/>
            <person name="Heger A."/>
            <person name="Hillier L."/>
            <person name="Hinrichs A.S."/>
            <person name="Holmes I."/>
            <person name="Hoskins R.A."/>
            <person name="Hubisz M.J."/>
            <person name="Hultmark D."/>
            <person name="Huntley M.A."/>
            <person name="Jaffe D.B."/>
            <person name="Jagadeeshan S."/>
            <person name="Jeck W.R."/>
            <person name="Johnson J."/>
            <person name="Jones C.D."/>
            <person name="Jordan W.C."/>
            <person name="Karpen G.H."/>
            <person name="Kataoka E."/>
            <person name="Keightley P.D."/>
            <person name="Kheradpour P."/>
            <person name="Kirkness E.F."/>
            <person name="Koerich L.B."/>
            <person name="Kristiansen K."/>
            <person name="Kudrna D."/>
            <person name="Kulathinal R.J."/>
            <person name="Kumar S."/>
            <person name="Kwok R."/>
            <person name="Lander E."/>
            <person name="Langley C.H."/>
            <person name="Lapoint R."/>
            <person name="Lazzaro B.P."/>
            <person name="Lee S.J."/>
            <person name="Levesque L."/>
            <person name="Li R."/>
            <person name="Lin C.F."/>
            <person name="Lin M.F."/>
            <person name="Lindblad-Toh K."/>
            <person name="Llopart A."/>
            <person name="Long M."/>
            <person name="Low L."/>
            <person name="Lozovsky E."/>
            <person name="Lu J."/>
            <person name="Luo M."/>
            <person name="Machado C.A."/>
            <person name="Makalowski W."/>
            <person name="Marzo M."/>
            <person name="Matsuda M."/>
            <person name="Matzkin L."/>
            <person name="McAllister B."/>
            <person name="McBride C.S."/>
            <person name="McKernan B."/>
            <person name="McKernan K."/>
            <person name="Mendez-Lago M."/>
            <person name="Minx P."/>
            <person name="Mollenhauer M.U."/>
            <person name="Montooth K."/>
            <person name="Mount S.M."/>
            <person name="Mu X."/>
            <person name="Myers E."/>
            <person name="Negre B."/>
            <person name="Newfeld S."/>
            <person name="Nielsen R."/>
            <person name="Noor M.A."/>
            <person name="O'Grady P."/>
            <person name="Pachter L."/>
            <person name="Papaceit M."/>
            <person name="Parisi M.J."/>
            <person name="Parisi M."/>
            <person name="Parts L."/>
            <person name="Pedersen J.S."/>
            <person name="Pesole G."/>
            <person name="Phillippy A.M."/>
            <person name="Ponting C.P."/>
            <person name="Pop M."/>
            <person name="Porcelli D."/>
            <person name="Powell J.R."/>
            <person name="Prohaska S."/>
            <person name="Pruitt K."/>
            <person name="Puig M."/>
            <person name="Quesneville H."/>
            <person name="Ram K.R."/>
            <person name="Rand D."/>
            <person name="Rasmussen M.D."/>
            <person name="Reed L.K."/>
            <person name="Reenan R."/>
            <person name="Reily A."/>
            <person name="Remington K.A."/>
            <person name="Rieger T.T."/>
            <person name="Ritchie M.G."/>
            <person name="Robin C."/>
            <person name="Rogers Y.H."/>
            <person name="Rohde C."/>
            <person name="Rozas J."/>
            <person name="Rubenfield M.J."/>
            <person name="Ruiz A."/>
            <person name="Russo S."/>
            <person name="Salzberg S.L."/>
            <person name="Sanchez-Gracia A."/>
            <person name="Saranga D.J."/>
            <person name="Sato H."/>
            <person name="Schaeffer S.W."/>
            <person name="Schatz M.C."/>
            <person name="Schlenke T."/>
            <person name="Schwartz R."/>
            <person name="Segarra C."/>
            <person name="Singh R.S."/>
            <person name="Sirot L."/>
            <person name="Sirota M."/>
            <person name="Sisneros N.B."/>
            <person name="Smith C.D."/>
            <person name="Smith T.F."/>
            <person name="Spieth J."/>
            <person name="Stage D.E."/>
            <person name="Stark A."/>
            <person name="Stephan W."/>
            <person name="Strausberg R.L."/>
            <person name="Strempel S."/>
            <person name="Sturgill D."/>
            <person name="Sutton G."/>
            <person name="Sutton G.G."/>
            <person name="Tao W."/>
            <person name="Teichmann S."/>
            <person name="Tobari Y.N."/>
            <person name="Tomimura Y."/>
            <person name="Tsolas J.M."/>
            <person name="Valente V.L."/>
            <person name="Venter E."/>
            <person name="Venter J.C."/>
            <person name="Vicario S."/>
            <person name="Vieira F.G."/>
            <person name="Vilella A.J."/>
            <person name="Villasante A."/>
            <person name="Walenz B."/>
            <person name="Wang J."/>
            <person name="Wasserman M."/>
            <person name="Watts T."/>
            <person name="Wilson D."/>
            <person name="Wilson R.K."/>
            <person name="Wing R.A."/>
            <person name="Wolfner M.F."/>
            <person name="Wong A."/>
            <person name="Wong G.K."/>
            <person name="Wu C.I."/>
            <person name="Wu G."/>
            <person name="Yamamoto D."/>
            <person name="Yang H.P."/>
            <person name="Yang S.P."/>
            <person name="Yorke J.A."/>
            <person name="Yoshida K."/>
            <person name="Zdobnov E."/>
            <person name="Zhang P."/>
            <person name="Zhang Y."/>
            <person name="Zimin A.V."/>
            <person name="Baldwin J."/>
            <person name="Abdouelleil A."/>
            <person name="Abdulkadir J."/>
            <person name="Abebe A."/>
            <person name="Abera B."/>
            <person name="Abreu J."/>
            <person name="Acer S.C."/>
            <person name="Aftuck L."/>
            <person name="Alexander A."/>
            <person name="An P."/>
            <person name="Anderson E."/>
            <person name="Anderson S."/>
            <person name="Arachi H."/>
            <person name="Azer M."/>
            <person name="Bachantsang P."/>
            <person name="Barry A."/>
            <person name="Bayul T."/>
            <person name="Berlin A."/>
            <person name="Bessette D."/>
            <person name="Bloom T."/>
            <person name="Blye J."/>
            <person name="Boguslavskiy L."/>
            <person name="Bonnet C."/>
            <person name="Boukhgalter B."/>
            <person name="Bourzgui I."/>
            <person name="Brown A."/>
            <person name="Cahill P."/>
            <person name="Channer S."/>
            <person name="Cheshatsang Y."/>
            <person name="Chuda L."/>
            <person name="Citroen M."/>
            <person name="Collymore A."/>
            <person name="Cooke P."/>
            <person name="Costello M."/>
            <person name="D'Aco K."/>
            <person name="Daza R."/>
            <person name="De Haan G."/>
            <person name="DeGray S."/>
            <person name="DeMaso C."/>
            <person name="Dhargay N."/>
            <person name="Dooley K."/>
            <person name="Dooley E."/>
            <person name="Doricent M."/>
            <person name="Dorje P."/>
            <person name="Dorjee K."/>
            <person name="Dupes A."/>
            <person name="Elong R."/>
            <person name="Falk J."/>
            <person name="Farina A."/>
            <person name="Faro S."/>
            <person name="Ferguson D."/>
            <person name="Fisher S."/>
            <person name="Foley C.D."/>
            <person name="Franke A."/>
            <person name="Friedrich D."/>
            <person name="Gadbois L."/>
            <person name="Gearin G."/>
            <person name="Gearin C.R."/>
            <person name="Giannoukos G."/>
            <person name="Goode T."/>
            <person name="Graham J."/>
            <person name="Grandbois E."/>
            <person name="Grewal S."/>
            <person name="Gyaltsen K."/>
            <person name="Hafez N."/>
            <person name="Hagos B."/>
            <person name="Hall J."/>
            <person name="Henson C."/>
            <person name="Hollinger A."/>
            <person name="Honan T."/>
            <person name="Huard M.D."/>
            <person name="Hughes L."/>
            <person name="Hurhula B."/>
            <person name="Husby M.E."/>
            <person name="Kamat A."/>
            <person name="Kanga B."/>
            <person name="Kashin S."/>
            <person name="Khazanovich D."/>
            <person name="Kisner P."/>
            <person name="Lance K."/>
            <person name="Lara M."/>
            <person name="Lee W."/>
            <person name="Lennon N."/>
            <person name="Letendre F."/>
            <person name="LeVine R."/>
            <person name="Lipovsky A."/>
            <person name="Liu X."/>
            <person name="Liu J."/>
            <person name="Liu S."/>
            <person name="Lokyitsang T."/>
            <person name="Lokyitsang Y."/>
            <person name="Lubonja R."/>
            <person name="Lui A."/>
            <person name="MacDonald P."/>
            <person name="Magnisalis V."/>
            <person name="Maru K."/>
            <person name="Matthews C."/>
            <person name="McCusker W."/>
            <person name="McDonough S."/>
            <person name="Mehta T."/>
            <person name="Meldrim J."/>
            <person name="Meneus L."/>
            <person name="Mihai O."/>
            <person name="Mihalev A."/>
            <person name="Mihova T."/>
            <person name="Mittelman R."/>
            <person name="Mlenga V."/>
            <person name="Montmayeur A."/>
            <person name="Mulrain L."/>
            <person name="Navidi A."/>
            <person name="Naylor J."/>
            <person name="Negash T."/>
            <person name="Nguyen T."/>
            <person name="Nguyen N."/>
            <person name="Nicol R."/>
            <person name="Norbu C."/>
            <person name="Norbu N."/>
            <person name="Novod N."/>
            <person name="O'Neill B."/>
            <person name="Osman S."/>
            <person name="Markiewicz E."/>
            <person name="Oyono O.L."/>
            <person name="Patti C."/>
            <person name="Phunkhang P."/>
            <person name="Pierre F."/>
            <person name="Priest M."/>
            <person name="Raghuraman S."/>
            <person name="Rege F."/>
            <person name="Reyes R."/>
            <person name="Rise C."/>
            <person name="Rogov P."/>
            <person name="Ross K."/>
            <person name="Ryan E."/>
            <person name="Settipalli S."/>
            <person name="Shea T."/>
            <person name="Sherpa N."/>
            <person name="Shi L."/>
            <person name="Shih D."/>
            <person name="Sparrow T."/>
            <person name="Spaulding J."/>
            <person name="Stalker J."/>
            <person name="Stange-Thomann N."/>
            <person name="Stavropoulos S."/>
            <person name="Stone C."/>
            <person name="Strader C."/>
            <person name="Tesfaye S."/>
            <person name="Thomson T."/>
            <person name="Thoulutsang Y."/>
            <person name="Thoulutsang D."/>
            <person name="Topham K."/>
            <person name="Topping I."/>
            <person name="Tsamla T."/>
            <person name="Vassiliev H."/>
            <person name="Vo A."/>
            <person name="Wangchuk T."/>
            <person name="Wangdi T."/>
            <person name="Weiand M."/>
            <person name="Wilkinson J."/>
            <person name="Wilson A."/>
            <person name="Yadav S."/>
            <person name="Young G."/>
            <person name="Yu Q."/>
            <person name="Zembek L."/>
            <person name="Zhong D."/>
            <person name="Zimmer A."/>
            <person name="Zwirko Z."/>
            <person name="Jaffe D.B."/>
            <person name="Alvarez P."/>
            <person name="Brockman W."/>
            <person name="Butler J."/>
            <person name="Chin C."/>
            <person name="Gnerre S."/>
            <person name="Grabherr M."/>
            <person name="Kleber M."/>
            <person name="Mauceli E."/>
            <person name="MacCallum I."/>
        </authorList>
    </citation>
    <scope>NUCLEOTIDE SEQUENCE [LARGE SCALE GENOMIC DNA]</scope>
    <source>
        <strain evidence="13">Tucson 14030-0811.24</strain>
    </source>
</reference>
<feature type="binding site" evidence="10">
    <location>
        <position position="80"/>
    </location>
    <ligand>
        <name>Zn(2+)</name>
        <dbReference type="ChEBI" id="CHEBI:29105"/>
        <label>1</label>
    </ligand>
</feature>
<evidence type="ECO:0000256" key="4">
    <source>
        <dbReference type="ARBA" id="ARBA00022490"/>
    </source>
</evidence>
<dbReference type="InterPro" id="IPR052083">
    <property type="entry name" value="Aminoacylase-1_M20A"/>
</dbReference>
<evidence type="ECO:0000256" key="6">
    <source>
        <dbReference type="ARBA" id="ARBA00022801"/>
    </source>
</evidence>
<feature type="domain" description="Peptidase M20 dimerisation" evidence="11">
    <location>
        <begin position="187"/>
        <end position="297"/>
    </location>
</feature>
<comment type="cofactor">
    <cofactor evidence="10">
        <name>Zn(2+)</name>
        <dbReference type="ChEBI" id="CHEBI:29105"/>
    </cofactor>
    <text evidence="10">Binds 2 Zn(2+) ions per subunit.</text>
</comment>
<dbReference type="InterPro" id="IPR010159">
    <property type="entry name" value="N-acyl_aa_amidohydrolase"/>
</dbReference>
<evidence type="ECO:0000256" key="5">
    <source>
        <dbReference type="ARBA" id="ARBA00022723"/>
    </source>
</evidence>
<sequence length="400" mass="44917">MDRTQWENNEEIEIFRQYLRIPTVPPNLDYTPCVEFLKRQAASLELPVEVIYPVNNTDPVVIMKWLGSQPELPSILLNSHTDVVPVFRDKWSHDPFNADLDEEGRIYGRGAQDMKCVGTQYLGAIRALKASGYQPKRTVYLTYVPDEETGKYFTMRKLVQGVFKEMNVGFSLDEGMASEDESFAVYYAERTLWHLHLKFSGTAGHGSLLLANTAGEKLSYVVNKFMEFRKSQVQRLADDSTIDIGDVTTVNLTQIKGGVQSNVVPPVLVAVFDIRIAVTVDVAAFEKQIRDWCEEAGGGIELDFEMKCSPVHPTKIDASNPFWMAFKQALDSNGLKTRVRVFPATTDSYHIRQGGIPALGFSPINNTPILLHDHDEYLGAQTYLNGIEIYKKLIPAVADA</sequence>
<evidence type="ECO:0000259" key="11">
    <source>
        <dbReference type="Pfam" id="PF07687"/>
    </source>
</evidence>
<dbReference type="PIRSF" id="PIRSF036696">
    <property type="entry name" value="ACY-1"/>
    <property type="match status" value="1"/>
</dbReference>
<evidence type="ECO:0000256" key="8">
    <source>
        <dbReference type="ARBA" id="ARBA00029656"/>
    </source>
</evidence>
<dbReference type="FunFam" id="3.30.70.360:FF:000005">
    <property type="entry name" value="Putative Aminoacylase-1"/>
    <property type="match status" value="1"/>
</dbReference>
<dbReference type="InParanoid" id="B4NJN6"/>
<feature type="binding site" evidence="10">
    <location>
        <position position="113"/>
    </location>
    <ligand>
        <name>Zn(2+)</name>
        <dbReference type="ChEBI" id="CHEBI:29105"/>
        <label>1</label>
    </ligand>
</feature>
<dbReference type="InterPro" id="IPR036264">
    <property type="entry name" value="Bact_exopeptidase_dim_dom"/>
</dbReference>
<dbReference type="STRING" id="7260.B4NJN6"/>
<accession>B4NJN6</accession>
<dbReference type="FunFam" id="3.40.630.10:FF:000019">
    <property type="entry name" value="Aminoacylase 1"/>
    <property type="match status" value="1"/>
</dbReference>
<dbReference type="AlphaFoldDB" id="B4NJN6"/>
<keyword evidence="13" id="KW-1185">Reference proteome</keyword>
<dbReference type="OrthoDB" id="3064516at2759"/>
<dbReference type="CDD" id="cd05646">
    <property type="entry name" value="M20_AcylaseI_like"/>
    <property type="match status" value="1"/>
</dbReference>
<evidence type="ECO:0000256" key="1">
    <source>
        <dbReference type="ARBA" id="ARBA00004496"/>
    </source>
</evidence>
<dbReference type="FunFam" id="1.10.150.900:FF:000001">
    <property type="entry name" value="Aminoacylase-1, putative"/>
    <property type="match status" value="1"/>
</dbReference>
<dbReference type="InterPro" id="IPR001261">
    <property type="entry name" value="ArgE/DapE_CS"/>
</dbReference>
<dbReference type="KEGG" id="dwi:6650512"/>
<evidence type="ECO:0000313" key="13">
    <source>
        <dbReference type="Proteomes" id="UP000007798"/>
    </source>
</evidence>
<keyword evidence="7 10" id="KW-0862">Zinc</keyword>
<dbReference type="PANTHER" id="PTHR45892">
    <property type="entry name" value="AMINOACYLASE-1"/>
    <property type="match status" value="1"/>
</dbReference>
<dbReference type="Gene3D" id="3.40.630.10">
    <property type="entry name" value="Zn peptidases"/>
    <property type="match status" value="1"/>
</dbReference>
<dbReference type="GO" id="GO:0005737">
    <property type="term" value="C:cytoplasm"/>
    <property type="evidence" value="ECO:0007669"/>
    <property type="project" value="UniProtKB-SubCell"/>
</dbReference>
<dbReference type="Pfam" id="PF07687">
    <property type="entry name" value="M20_dimer"/>
    <property type="match status" value="1"/>
</dbReference>
<dbReference type="HOGENOM" id="CLU_021802_5_0_1"/>
<dbReference type="PANTHER" id="PTHR45892:SF1">
    <property type="entry name" value="AMINOACYLASE-1"/>
    <property type="match status" value="1"/>
</dbReference>
<evidence type="ECO:0000256" key="3">
    <source>
        <dbReference type="ARBA" id="ARBA00011913"/>
    </source>
</evidence>
<gene>
    <name evidence="12" type="primary">Dwil\GK14412</name>
    <name evidence="12" type="ORF">Dwil_GK14412</name>
</gene>
<keyword evidence="4" id="KW-0963">Cytoplasm</keyword>
<protein>
    <recommendedName>
        <fullName evidence="3">N-acyl-aliphatic-L-amino acid amidohydrolase</fullName>
        <ecNumber evidence="3">3.5.1.14</ecNumber>
    </recommendedName>
    <alternativeName>
        <fullName evidence="8">N-acyl-L-amino-acid amidohydrolase</fullName>
    </alternativeName>
</protein>
<feature type="binding site" evidence="10">
    <location>
        <position position="148"/>
    </location>
    <ligand>
        <name>Zn(2+)</name>
        <dbReference type="ChEBI" id="CHEBI:29105"/>
        <label>2</label>
    </ligand>
</feature>
<dbReference type="PhylomeDB" id="B4NJN6"/>
<comment type="subcellular location">
    <subcellularLocation>
        <location evidence="1">Cytoplasm</location>
    </subcellularLocation>
</comment>
<name>B4NJN6_DROWI</name>
<dbReference type="GO" id="GO:0046872">
    <property type="term" value="F:metal ion binding"/>
    <property type="evidence" value="ECO:0007669"/>
    <property type="project" value="UniProtKB-KW"/>
</dbReference>
<dbReference type="EMBL" id="CH964272">
    <property type="protein sequence ID" value="EDW84998.1"/>
    <property type="molecule type" value="Genomic_DNA"/>
</dbReference>